<keyword evidence="3" id="KW-1185">Reference proteome</keyword>
<dbReference type="AlphaFoldDB" id="A0A7K9A081"/>
<feature type="non-terminal residue" evidence="2">
    <location>
        <position position="1"/>
    </location>
</feature>
<reference evidence="2 3" key="1">
    <citation type="submission" date="2019-09" db="EMBL/GenBank/DDBJ databases">
        <title>Bird 10,000 Genomes (B10K) Project - Family phase.</title>
        <authorList>
            <person name="Zhang G."/>
        </authorList>
    </citation>
    <scope>NUCLEOTIDE SEQUENCE [LARGE SCALE GENOMIC DNA]</scope>
    <source>
        <strain evidence="2">B10K-DU-001-02</strain>
        <tissue evidence="2">Muscle</tissue>
    </source>
</reference>
<organism evidence="2 3">
    <name type="scientific">Grallaria varia</name>
    <name type="common">variegated antpitta</name>
    <dbReference type="NCBI Taxonomy" id="117165"/>
    <lineage>
        <taxon>Eukaryota</taxon>
        <taxon>Metazoa</taxon>
        <taxon>Chordata</taxon>
        <taxon>Craniata</taxon>
        <taxon>Vertebrata</taxon>
        <taxon>Euteleostomi</taxon>
        <taxon>Archelosauria</taxon>
        <taxon>Archosauria</taxon>
        <taxon>Dinosauria</taxon>
        <taxon>Saurischia</taxon>
        <taxon>Theropoda</taxon>
        <taxon>Coelurosauria</taxon>
        <taxon>Aves</taxon>
        <taxon>Neognathae</taxon>
        <taxon>Neoaves</taxon>
        <taxon>Telluraves</taxon>
        <taxon>Australaves</taxon>
        <taxon>Passeriformes</taxon>
        <taxon>Formicariidae</taxon>
        <taxon>Grallaria</taxon>
    </lineage>
</organism>
<gene>
    <name evidence="2" type="primary">Cdca2</name>
    <name evidence="2" type="ORF">GRAVAR_R15288</name>
</gene>
<evidence type="ECO:0000256" key="1">
    <source>
        <dbReference type="SAM" id="MobiDB-lite"/>
    </source>
</evidence>
<evidence type="ECO:0000313" key="3">
    <source>
        <dbReference type="Proteomes" id="UP000591535"/>
    </source>
</evidence>
<protein>
    <submittedName>
        <fullName evidence="2">CDCA2 protein</fullName>
    </submittedName>
</protein>
<accession>A0A7K9A081</accession>
<feature type="compositionally biased region" description="Basic and acidic residues" evidence="1">
    <location>
        <begin position="77"/>
        <end position="87"/>
    </location>
</feature>
<feature type="region of interest" description="Disordered" evidence="1">
    <location>
        <begin position="62"/>
        <end position="87"/>
    </location>
</feature>
<comment type="caution">
    <text evidence="2">The sequence shown here is derived from an EMBL/GenBank/DDBJ whole genome shotgun (WGS) entry which is preliminary data.</text>
</comment>
<dbReference type="EMBL" id="VWZG01008640">
    <property type="protein sequence ID" value="NXG21446.1"/>
    <property type="molecule type" value="Genomic_DNA"/>
</dbReference>
<dbReference type="Proteomes" id="UP000591535">
    <property type="component" value="Unassembled WGS sequence"/>
</dbReference>
<proteinExistence type="predicted"/>
<name>A0A7K9A081_9PASS</name>
<sequence length="166" mass="18677">STIGLRGSPENNSLIRYLAQQRSNRQKAAFTEISPFKHSNVRPLKDKIEVFQTSFESLQEAEEKTELSGLSHNKIPLKKEPAPEQWSERFTLDNSGADWKENVSASVSKSSKSDPRTCSILSPQRGVTEPAAPKEWVYKQYNLTESLETVVTGDILETGHGKRIHH</sequence>
<feature type="non-terminal residue" evidence="2">
    <location>
        <position position="166"/>
    </location>
</feature>
<evidence type="ECO:0000313" key="2">
    <source>
        <dbReference type="EMBL" id="NXG21446.1"/>
    </source>
</evidence>